<gene>
    <name evidence="6" type="ORF">SMAX5B_018082</name>
</gene>
<evidence type="ECO:0000256" key="1">
    <source>
        <dbReference type="ARBA" id="ARBA00022754"/>
    </source>
</evidence>
<keyword evidence="1" id="KW-0403">Intermediate filament</keyword>
<evidence type="ECO:0000313" key="6">
    <source>
        <dbReference type="EMBL" id="AWP13911.1"/>
    </source>
</evidence>
<keyword evidence="7" id="KW-1185">Reference proteome</keyword>
<evidence type="ECO:0000256" key="2">
    <source>
        <dbReference type="ARBA" id="ARBA00023054"/>
    </source>
</evidence>
<dbReference type="SUPFAM" id="SSF64593">
    <property type="entry name" value="Intermediate filament protein, coiled coil region"/>
    <property type="match status" value="2"/>
</dbReference>
<evidence type="ECO:0000259" key="5">
    <source>
        <dbReference type="PROSITE" id="PS51842"/>
    </source>
</evidence>
<feature type="region of interest" description="Disordered" evidence="4">
    <location>
        <begin position="415"/>
        <end position="599"/>
    </location>
</feature>
<dbReference type="GO" id="GO:0005882">
    <property type="term" value="C:intermediate filament"/>
    <property type="evidence" value="ECO:0007669"/>
    <property type="project" value="UniProtKB-KW"/>
</dbReference>
<feature type="region of interest" description="Disordered" evidence="4">
    <location>
        <begin position="1"/>
        <end position="53"/>
    </location>
</feature>
<feature type="domain" description="IF rod" evidence="5">
    <location>
        <begin position="49"/>
        <end position="356"/>
    </location>
</feature>
<dbReference type="Gene3D" id="1.20.5.170">
    <property type="match status" value="1"/>
</dbReference>
<dbReference type="STRING" id="52904.ENSSMAP00000033783"/>
<protein>
    <submittedName>
        <fullName evidence="6">Putative neurofilament light polypeptide-like</fullName>
    </submittedName>
</protein>
<dbReference type="GO" id="GO:0005200">
    <property type="term" value="F:structural constituent of cytoskeleton"/>
    <property type="evidence" value="ECO:0007669"/>
    <property type="project" value="TreeGrafter"/>
</dbReference>
<name>A0A2U9CBF7_SCOMX</name>
<dbReference type="InterPro" id="IPR050405">
    <property type="entry name" value="Intermediate_filament"/>
</dbReference>
<proteinExistence type="predicted"/>
<dbReference type="GO" id="GO:0030424">
    <property type="term" value="C:axon"/>
    <property type="evidence" value="ECO:0007669"/>
    <property type="project" value="TreeGrafter"/>
</dbReference>
<dbReference type="Gene3D" id="1.20.5.1160">
    <property type="entry name" value="Vasodilator-stimulated phosphoprotein"/>
    <property type="match status" value="1"/>
</dbReference>
<feature type="coiled-coil region" evidence="3">
    <location>
        <begin position="67"/>
        <end position="143"/>
    </location>
</feature>
<sequence length="599" mass="67474">MEDTVASPRAISQRDRLQSSARRAGPDSGVAMKGASGTFAGPLSGRRDEKEEMRGLNDRLAGFIGKAHRLERHNQLLERELEEVRGKAKPAARAEEEYGPELGKLRQMVQDITHQKHQIEIEHEHLEEELSNLRSQQDREARSRSDAQSNIVVLRRDIDDACRATLLLDKRAQALVEEIHRLKTNNEAEVSEMLGQTQHLQVTVEARAFGEPGVAAALRDIRAQLEGHARQVGGTFRSQLARLTEEAETKREAVKAAQRAVQGYRRRLQATSTEVACAKGAGEALEKQLHEAEDRHKEEMIHYQNTIKDLENELINCKFDMSGCLREHQDLLNVKMALDVEIMSYRKLLCGEEARLSTMSDTHISFSLPYIYHQSPVYTLPRLSRPGGPHRRAEPQYKFVEEIITETTREIEMSEFEDTGSEETERNQEASGNSVNGGDGRDGGRPVGVEEDDGDEKGQKRKEESEEIEAVGRDAKTQSRVLLIESLDEEQNEQNKEVAEDIKAKKEDEVTKVTAQKDLKPEVTLEDEPVNDKKEDNFPSVRVKGLEVDEALTEESDKTAEPSGAVRGREQQITHSTADMKAPLSVETEERSEKKLKEL</sequence>
<dbReference type="GO" id="GO:0033693">
    <property type="term" value="P:neurofilament bundle assembly"/>
    <property type="evidence" value="ECO:0007669"/>
    <property type="project" value="TreeGrafter"/>
</dbReference>
<dbReference type="PANTHER" id="PTHR45652:SF10">
    <property type="entry name" value="NEUROFILAMENT MEDIUM POLYPEPTIDE ISOFORM X1"/>
    <property type="match status" value="1"/>
</dbReference>
<reference evidence="6 7" key="1">
    <citation type="submission" date="2017-12" db="EMBL/GenBank/DDBJ databases">
        <title>Integrating genomic resources of turbot (Scophthalmus maximus) in depth evaluation of genetic and physical mapping variation across individuals.</title>
        <authorList>
            <person name="Martinez P."/>
        </authorList>
    </citation>
    <scope>NUCLEOTIDE SEQUENCE [LARGE SCALE GENOMIC DNA]</scope>
</reference>
<evidence type="ECO:0000256" key="4">
    <source>
        <dbReference type="SAM" id="MobiDB-lite"/>
    </source>
</evidence>
<dbReference type="GO" id="GO:0005737">
    <property type="term" value="C:cytoplasm"/>
    <property type="evidence" value="ECO:0007669"/>
    <property type="project" value="TreeGrafter"/>
</dbReference>
<evidence type="ECO:0000256" key="3">
    <source>
        <dbReference type="SAM" id="Coils"/>
    </source>
</evidence>
<accession>A0A2U9CBF7</accession>
<dbReference type="PANTHER" id="PTHR45652">
    <property type="entry name" value="GLIAL FIBRILLARY ACIDIC PROTEIN"/>
    <property type="match status" value="1"/>
</dbReference>
<evidence type="ECO:0000313" key="7">
    <source>
        <dbReference type="Proteomes" id="UP000246464"/>
    </source>
</evidence>
<dbReference type="AlphaFoldDB" id="A0A2U9CBF7"/>
<keyword evidence="2 3" id="KW-0175">Coiled coil</keyword>
<feature type="compositionally biased region" description="Basic and acidic residues" evidence="4">
    <location>
        <begin position="493"/>
        <end position="523"/>
    </location>
</feature>
<dbReference type="Pfam" id="PF00038">
    <property type="entry name" value="Filament"/>
    <property type="match status" value="1"/>
</dbReference>
<feature type="coiled-coil region" evidence="3">
    <location>
        <begin position="240"/>
        <end position="313"/>
    </location>
</feature>
<dbReference type="Proteomes" id="UP000246464">
    <property type="component" value="Chromosome 15"/>
</dbReference>
<organism evidence="6 7">
    <name type="scientific">Scophthalmus maximus</name>
    <name type="common">Turbot</name>
    <name type="synonym">Psetta maxima</name>
    <dbReference type="NCBI Taxonomy" id="52904"/>
    <lineage>
        <taxon>Eukaryota</taxon>
        <taxon>Metazoa</taxon>
        <taxon>Chordata</taxon>
        <taxon>Craniata</taxon>
        <taxon>Vertebrata</taxon>
        <taxon>Euteleostomi</taxon>
        <taxon>Actinopterygii</taxon>
        <taxon>Neopterygii</taxon>
        <taxon>Teleostei</taxon>
        <taxon>Neoteleostei</taxon>
        <taxon>Acanthomorphata</taxon>
        <taxon>Carangaria</taxon>
        <taxon>Pleuronectiformes</taxon>
        <taxon>Pleuronectoidei</taxon>
        <taxon>Scophthalmidae</taxon>
        <taxon>Scophthalmus</taxon>
    </lineage>
</organism>
<dbReference type="SMART" id="SM01391">
    <property type="entry name" value="Filament"/>
    <property type="match status" value="1"/>
</dbReference>
<dbReference type="GO" id="GO:0099160">
    <property type="term" value="C:postsynaptic intermediate filament cytoskeleton"/>
    <property type="evidence" value="ECO:0007669"/>
    <property type="project" value="TreeGrafter"/>
</dbReference>
<dbReference type="Gene3D" id="1.20.5.500">
    <property type="entry name" value="Single helix bin"/>
    <property type="match status" value="1"/>
</dbReference>
<feature type="compositionally biased region" description="Basic and acidic residues" evidence="4">
    <location>
        <begin position="456"/>
        <end position="477"/>
    </location>
</feature>
<dbReference type="PROSITE" id="PS51842">
    <property type="entry name" value="IF_ROD_2"/>
    <property type="match status" value="1"/>
</dbReference>
<feature type="compositionally biased region" description="Basic and acidic residues" evidence="4">
    <location>
        <begin position="588"/>
        <end position="599"/>
    </location>
</feature>
<dbReference type="InterPro" id="IPR039008">
    <property type="entry name" value="IF_rod_dom"/>
</dbReference>
<dbReference type="EMBL" id="CP026257">
    <property type="protein sequence ID" value="AWP13911.1"/>
    <property type="molecule type" value="Genomic_DNA"/>
</dbReference>